<protein>
    <submittedName>
        <fullName evidence="2">Uncharacterized protein</fullName>
    </submittedName>
</protein>
<dbReference type="RefSeq" id="XP_007404795.1">
    <property type="nucleotide sequence ID" value="XM_007404733.1"/>
</dbReference>
<dbReference type="HOGENOM" id="CLU_1012214_0_0_1"/>
<evidence type="ECO:0000256" key="1">
    <source>
        <dbReference type="SAM" id="Phobius"/>
    </source>
</evidence>
<dbReference type="EMBL" id="GL883091">
    <property type="protein sequence ID" value="EGG12420.1"/>
    <property type="molecule type" value="Genomic_DNA"/>
</dbReference>
<evidence type="ECO:0000313" key="2">
    <source>
        <dbReference type="EMBL" id="EGG12420.1"/>
    </source>
</evidence>
<sequence length="275" mass="27308">MPEITPKKASVFKTKIGRIVLLALLSKEYLVDGRPLDLLPISPHLELGSTSVLAPAAAVASVEYIPAVQSLMDRAQPAKYLAKLNENFDETIYTPKENPEEKYVPRMRLRKLLGCNNRQEGGGGGGGKGGGGGLAFLAQILSVACIGLFFLRAYQWINYFKEEYGGNGGGQYMQGGMGGGGGLPGGYQMAPGGGGGGGGGFQGGFGGGFGGGRGGNPYAFQGGNGGGGSPFGGGCGPCGSGGGGGPFGGGGGPCGSGGCPPRGGGGGGYGSYKYQ</sequence>
<accession>F4R6Q5</accession>
<evidence type="ECO:0000313" key="3">
    <source>
        <dbReference type="Proteomes" id="UP000001072"/>
    </source>
</evidence>
<feature type="transmembrane region" description="Helical" evidence="1">
    <location>
        <begin position="133"/>
        <end position="151"/>
    </location>
</feature>
<gene>
    <name evidence="2" type="ORF">MELLADRAFT_89027</name>
</gene>
<dbReference type="AlphaFoldDB" id="F4R6Q5"/>
<keyword evidence="1" id="KW-0812">Transmembrane</keyword>
<proteinExistence type="predicted"/>
<reference evidence="3" key="1">
    <citation type="journal article" date="2011" name="Proc. Natl. Acad. Sci. U.S.A.">
        <title>Obligate biotrophy features unraveled by the genomic analysis of rust fungi.</title>
        <authorList>
            <person name="Duplessis S."/>
            <person name="Cuomo C.A."/>
            <person name="Lin Y.-C."/>
            <person name="Aerts A."/>
            <person name="Tisserant E."/>
            <person name="Veneault-Fourrey C."/>
            <person name="Joly D.L."/>
            <person name="Hacquard S."/>
            <person name="Amselem J."/>
            <person name="Cantarel B.L."/>
            <person name="Chiu R."/>
            <person name="Coutinho P.M."/>
            <person name="Feau N."/>
            <person name="Field M."/>
            <person name="Frey P."/>
            <person name="Gelhaye E."/>
            <person name="Goldberg J."/>
            <person name="Grabherr M.G."/>
            <person name="Kodira C.D."/>
            <person name="Kohler A."/>
            <person name="Kuees U."/>
            <person name="Lindquist E.A."/>
            <person name="Lucas S.M."/>
            <person name="Mago R."/>
            <person name="Mauceli E."/>
            <person name="Morin E."/>
            <person name="Murat C."/>
            <person name="Pangilinan J.L."/>
            <person name="Park R."/>
            <person name="Pearson M."/>
            <person name="Quesneville H."/>
            <person name="Rouhier N."/>
            <person name="Sakthikumar S."/>
            <person name="Salamov A.A."/>
            <person name="Schmutz J."/>
            <person name="Selles B."/>
            <person name="Shapiro H."/>
            <person name="Tanguay P."/>
            <person name="Tuskan G.A."/>
            <person name="Henrissat B."/>
            <person name="Van de Peer Y."/>
            <person name="Rouze P."/>
            <person name="Ellis J.G."/>
            <person name="Dodds P.N."/>
            <person name="Schein J.E."/>
            <person name="Zhong S."/>
            <person name="Hamelin R.C."/>
            <person name="Grigoriev I.V."/>
            <person name="Szabo L.J."/>
            <person name="Martin F."/>
        </authorList>
    </citation>
    <scope>NUCLEOTIDE SEQUENCE [LARGE SCALE GENOMIC DNA]</scope>
    <source>
        <strain evidence="3">98AG31 / pathotype 3-4-7</strain>
    </source>
</reference>
<dbReference type="GeneID" id="18935066"/>
<dbReference type="PRINTS" id="PR01228">
    <property type="entry name" value="EGGSHELL"/>
</dbReference>
<dbReference type="InParanoid" id="F4R6Q5"/>
<dbReference type="Proteomes" id="UP000001072">
    <property type="component" value="Unassembled WGS sequence"/>
</dbReference>
<organism evidence="3">
    <name type="scientific">Melampsora larici-populina (strain 98AG31 / pathotype 3-4-7)</name>
    <name type="common">Poplar leaf rust fungus</name>
    <dbReference type="NCBI Taxonomy" id="747676"/>
    <lineage>
        <taxon>Eukaryota</taxon>
        <taxon>Fungi</taxon>
        <taxon>Dikarya</taxon>
        <taxon>Basidiomycota</taxon>
        <taxon>Pucciniomycotina</taxon>
        <taxon>Pucciniomycetes</taxon>
        <taxon>Pucciniales</taxon>
        <taxon>Melampsoraceae</taxon>
        <taxon>Melampsora</taxon>
    </lineage>
</organism>
<keyword evidence="3" id="KW-1185">Reference proteome</keyword>
<keyword evidence="1" id="KW-0472">Membrane</keyword>
<dbReference type="KEGG" id="mlr:MELLADRAFT_89027"/>
<keyword evidence="1" id="KW-1133">Transmembrane helix</keyword>
<dbReference type="VEuPathDB" id="FungiDB:MELLADRAFT_89027"/>
<name>F4R6Q5_MELLP</name>